<keyword evidence="1" id="KW-0812">Transmembrane</keyword>
<accession>A0A1D8JDB7</accession>
<keyword evidence="3" id="KW-1185">Reference proteome</keyword>
<protein>
    <recommendedName>
        <fullName evidence="4">DUF485 domain-containing protein</fullName>
    </recommendedName>
</protein>
<dbReference type="AlphaFoldDB" id="A0A1D8JDB7"/>
<organism evidence="2 3">
    <name type="scientific">Sporosarcina ureilytica</name>
    <dbReference type="NCBI Taxonomy" id="298596"/>
    <lineage>
        <taxon>Bacteria</taxon>
        <taxon>Bacillati</taxon>
        <taxon>Bacillota</taxon>
        <taxon>Bacilli</taxon>
        <taxon>Bacillales</taxon>
        <taxon>Caryophanaceae</taxon>
        <taxon>Sporosarcina</taxon>
    </lineage>
</organism>
<gene>
    <name evidence="2" type="ORF">BI350_03160</name>
</gene>
<evidence type="ECO:0000313" key="2">
    <source>
        <dbReference type="EMBL" id="AOV06691.1"/>
    </source>
</evidence>
<reference evidence="2 3" key="1">
    <citation type="submission" date="2016-09" db="EMBL/GenBank/DDBJ databases">
        <title>Complete genome sequence of the Lysinibacillus sphaericus LMG 22257, a specie of Bacillus with ureolytic activity that can effectively biodeposit calcium carbonate.</title>
        <authorList>
            <person name="Yan W."/>
        </authorList>
    </citation>
    <scope>NUCLEOTIDE SEQUENCE [LARGE SCALE GENOMIC DNA]</scope>
    <source>
        <strain evidence="2 3">LMG 22257</strain>
    </source>
</reference>
<feature type="transmembrane region" description="Helical" evidence="1">
    <location>
        <begin position="36"/>
        <end position="56"/>
    </location>
</feature>
<keyword evidence="1" id="KW-0472">Membrane</keyword>
<keyword evidence="1" id="KW-1133">Transmembrane helix</keyword>
<proteinExistence type="predicted"/>
<dbReference type="KEGG" id="surl:BI350_03160"/>
<name>A0A1D8JDB7_9BACL</name>
<evidence type="ECO:0008006" key="4">
    <source>
        <dbReference type="Google" id="ProtNLM"/>
    </source>
</evidence>
<evidence type="ECO:0000313" key="3">
    <source>
        <dbReference type="Proteomes" id="UP000185746"/>
    </source>
</evidence>
<feature type="transmembrane region" description="Helical" evidence="1">
    <location>
        <begin position="76"/>
        <end position="95"/>
    </location>
</feature>
<sequence>MKEEKYVMTDEPYETIDIKKLPKLDDKTRYSLRSEFITGLSLSIVYFIFIFSVPALNWFKPDWAFAKMFGGMSYSWFLTTLVAMAMAFIIAYLHTKLYERWEMKSLQANLKEKKEKSIQASLLDNKEEVLSAQVSKEESVL</sequence>
<dbReference type="EMBL" id="CP017560">
    <property type="protein sequence ID" value="AOV06691.1"/>
    <property type="molecule type" value="Genomic_DNA"/>
</dbReference>
<dbReference type="Proteomes" id="UP000185746">
    <property type="component" value="Chromosome"/>
</dbReference>
<dbReference type="RefSeq" id="WP_075526804.1">
    <property type="nucleotide sequence ID" value="NZ_CP017560.1"/>
</dbReference>
<evidence type="ECO:0000256" key="1">
    <source>
        <dbReference type="SAM" id="Phobius"/>
    </source>
</evidence>